<gene>
    <name evidence="3" type="ORF">UFOPK2282_00050</name>
</gene>
<dbReference type="PROSITE" id="PS00061">
    <property type="entry name" value="ADH_SHORT"/>
    <property type="match status" value="1"/>
</dbReference>
<dbReference type="PRINTS" id="PR00080">
    <property type="entry name" value="SDRFAMILY"/>
</dbReference>
<dbReference type="Gene3D" id="3.40.50.720">
    <property type="entry name" value="NAD(P)-binding Rossmann-like Domain"/>
    <property type="match status" value="1"/>
</dbReference>
<dbReference type="Pfam" id="PF00106">
    <property type="entry name" value="adh_short"/>
    <property type="match status" value="1"/>
</dbReference>
<sequence length="237" mass="24035">MGRVDGKVAIVTGGAMGIGAAHCRALAAEGASVVLCDVADDQGAALAAEIGATYKHLDVSNEDAWAELVAETVASLGNIDILVNNAGIAALTPIATASTSDWDRVIAVNLTGTFFGMRAVAASMKEAGGGVIVNTSSVAGLVGTPGISAYVASKWGVRGMTKSAAMDLGPDNIRVFSIHPGAIDTPMSPAGDRKPGGQIIPRWGHVDEVAKMMMFLVTDATFSTGTAFVIDGGFTAR</sequence>
<dbReference type="PANTHER" id="PTHR42760:SF133">
    <property type="entry name" value="3-OXOACYL-[ACYL-CARRIER-PROTEIN] REDUCTASE"/>
    <property type="match status" value="1"/>
</dbReference>
<dbReference type="EMBL" id="CAEZWR010000003">
    <property type="protein sequence ID" value="CAB4653035.1"/>
    <property type="molecule type" value="Genomic_DNA"/>
</dbReference>
<protein>
    <submittedName>
        <fullName evidence="3">Unannotated protein</fullName>
    </submittedName>
</protein>
<dbReference type="PANTHER" id="PTHR42760">
    <property type="entry name" value="SHORT-CHAIN DEHYDROGENASES/REDUCTASES FAMILY MEMBER"/>
    <property type="match status" value="1"/>
</dbReference>
<dbReference type="SUPFAM" id="SSF51735">
    <property type="entry name" value="NAD(P)-binding Rossmann-fold domains"/>
    <property type="match status" value="1"/>
</dbReference>
<evidence type="ECO:0000256" key="1">
    <source>
        <dbReference type="ARBA" id="ARBA00006484"/>
    </source>
</evidence>
<dbReference type="AlphaFoldDB" id="A0A6J6KY49"/>
<name>A0A6J6KY49_9ZZZZ</name>
<dbReference type="GO" id="GO:0016616">
    <property type="term" value="F:oxidoreductase activity, acting on the CH-OH group of donors, NAD or NADP as acceptor"/>
    <property type="evidence" value="ECO:0007669"/>
    <property type="project" value="TreeGrafter"/>
</dbReference>
<dbReference type="InterPro" id="IPR036291">
    <property type="entry name" value="NAD(P)-bd_dom_sf"/>
</dbReference>
<comment type="similarity">
    <text evidence="1">Belongs to the short-chain dehydrogenases/reductases (SDR) family.</text>
</comment>
<dbReference type="FunFam" id="3.40.50.720:FF:000084">
    <property type="entry name" value="Short-chain dehydrogenase reductase"/>
    <property type="match status" value="1"/>
</dbReference>
<organism evidence="3">
    <name type="scientific">freshwater metagenome</name>
    <dbReference type="NCBI Taxonomy" id="449393"/>
    <lineage>
        <taxon>unclassified sequences</taxon>
        <taxon>metagenomes</taxon>
        <taxon>ecological metagenomes</taxon>
    </lineage>
</organism>
<evidence type="ECO:0000313" key="3">
    <source>
        <dbReference type="EMBL" id="CAB4653035.1"/>
    </source>
</evidence>
<dbReference type="InterPro" id="IPR020904">
    <property type="entry name" value="Sc_DH/Rdtase_CS"/>
</dbReference>
<dbReference type="PRINTS" id="PR00081">
    <property type="entry name" value="GDHRDH"/>
</dbReference>
<accession>A0A6J6KY49</accession>
<keyword evidence="2" id="KW-0560">Oxidoreductase</keyword>
<reference evidence="3" key="1">
    <citation type="submission" date="2020-05" db="EMBL/GenBank/DDBJ databases">
        <authorList>
            <person name="Chiriac C."/>
            <person name="Salcher M."/>
            <person name="Ghai R."/>
            <person name="Kavagutti S V."/>
        </authorList>
    </citation>
    <scope>NUCLEOTIDE SEQUENCE</scope>
</reference>
<evidence type="ECO:0000256" key="2">
    <source>
        <dbReference type="ARBA" id="ARBA00023002"/>
    </source>
</evidence>
<dbReference type="InterPro" id="IPR002347">
    <property type="entry name" value="SDR_fam"/>
</dbReference>
<proteinExistence type="inferred from homology"/>